<dbReference type="KEGG" id="ovi:T265_12044"/>
<evidence type="ECO:0000313" key="1">
    <source>
        <dbReference type="EMBL" id="KER19030.1"/>
    </source>
</evidence>
<dbReference type="EMBL" id="KL597371">
    <property type="protein sequence ID" value="KER19030.1"/>
    <property type="molecule type" value="Genomic_DNA"/>
</dbReference>
<dbReference type="AlphaFoldDB" id="A0A074Z729"/>
<sequence>MTEKSSSVCLSMIRVGLTPHYYCVARSIDLDGRIEESWIKVEHAKSSWRSVSVMPPEKSTRAEILSGCPSLELGSRDPEVRFEPRAFRSSLRVKKWMRGNLMLVCRKHYKVPTPPTTQSNNMERN</sequence>
<gene>
    <name evidence="1" type="ORF">T265_12044</name>
</gene>
<accession>A0A074Z729</accession>
<name>A0A074Z729_OPIVI</name>
<organism evidence="1 2">
    <name type="scientific">Opisthorchis viverrini</name>
    <name type="common">Southeast Asian liver fluke</name>
    <dbReference type="NCBI Taxonomy" id="6198"/>
    <lineage>
        <taxon>Eukaryota</taxon>
        <taxon>Metazoa</taxon>
        <taxon>Spiralia</taxon>
        <taxon>Lophotrochozoa</taxon>
        <taxon>Platyhelminthes</taxon>
        <taxon>Trematoda</taxon>
        <taxon>Digenea</taxon>
        <taxon>Opisthorchiida</taxon>
        <taxon>Opisthorchiata</taxon>
        <taxon>Opisthorchiidae</taxon>
        <taxon>Opisthorchis</taxon>
    </lineage>
</organism>
<dbReference type="GeneID" id="20326212"/>
<keyword evidence="2" id="KW-1185">Reference proteome</keyword>
<evidence type="ECO:0000313" key="2">
    <source>
        <dbReference type="Proteomes" id="UP000054324"/>
    </source>
</evidence>
<reference evidence="1 2" key="1">
    <citation type="submission" date="2013-11" db="EMBL/GenBank/DDBJ databases">
        <title>Opisthorchis viverrini - life in the bile duct.</title>
        <authorList>
            <person name="Young N.D."/>
            <person name="Nagarajan N."/>
            <person name="Lin S.J."/>
            <person name="Korhonen P.K."/>
            <person name="Jex A.R."/>
            <person name="Hall R.S."/>
            <person name="Safavi-Hemami H."/>
            <person name="Kaewkong W."/>
            <person name="Bertrand D."/>
            <person name="Gao S."/>
            <person name="Seet Q."/>
            <person name="Wongkham S."/>
            <person name="Teh B.T."/>
            <person name="Wongkham C."/>
            <person name="Intapan P.M."/>
            <person name="Maleewong W."/>
            <person name="Yang X."/>
            <person name="Hu M."/>
            <person name="Wang Z."/>
            <person name="Hofmann A."/>
            <person name="Sternberg P.W."/>
            <person name="Tan P."/>
            <person name="Wang J."/>
            <person name="Gasser R.B."/>
        </authorList>
    </citation>
    <scope>NUCLEOTIDE SEQUENCE [LARGE SCALE GENOMIC DNA]</scope>
</reference>
<protein>
    <submittedName>
        <fullName evidence="1">Uncharacterized protein</fullName>
    </submittedName>
</protein>
<dbReference type="CTD" id="20326212"/>
<proteinExistence type="predicted"/>
<dbReference type="RefSeq" id="XP_009177222.1">
    <property type="nucleotide sequence ID" value="XM_009178958.1"/>
</dbReference>
<dbReference type="OrthoDB" id="6489092at2759"/>
<dbReference type="Proteomes" id="UP000054324">
    <property type="component" value="Unassembled WGS sequence"/>
</dbReference>